<dbReference type="InterPro" id="IPR037056">
    <property type="entry name" value="RNase_H1_N_sf"/>
</dbReference>
<dbReference type="AlphaFoldDB" id="A0AAV9CXS8"/>
<keyword evidence="4" id="KW-0540">Nuclease</keyword>
<evidence type="ECO:0000256" key="4">
    <source>
        <dbReference type="ARBA" id="ARBA00022722"/>
    </source>
</evidence>
<comment type="caution">
    <text evidence="10">The sequence shown here is derived from an EMBL/GenBank/DDBJ whole genome shotgun (WGS) entry which is preliminary data.</text>
</comment>
<organism evidence="10 11">
    <name type="scientific">Acorus calamus</name>
    <name type="common">Sweet flag</name>
    <dbReference type="NCBI Taxonomy" id="4465"/>
    <lineage>
        <taxon>Eukaryota</taxon>
        <taxon>Viridiplantae</taxon>
        <taxon>Streptophyta</taxon>
        <taxon>Embryophyta</taxon>
        <taxon>Tracheophyta</taxon>
        <taxon>Spermatophyta</taxon>
        <taxon>Magnoliopsida</taxon>
        <taxon>Liliopsida</taxon>
        <taxon>Acoraceae</taxon>
        <taxon>Acorus</taxon>
    </lineage>
</organism>
<dbReference type="GO" id="GO:0016787">
    <property type="term" value="F:hydrolase activity"/>
    <property type="evidence" value="ECO:0007669"/>
    <property type="project" value="UniProtKB-KW"/>
</dbReference>
<evidence type="ECO:0000259" key="9">
    <source>
        <dbReference type="Pfam" id="PF13359"/>
    </source>
</evidence>
<dbReference type="InterPro" id="IPR009027">
    <property type="entry name" value="Ribosomal_bL9/RNase_H1_N"/>
</dbReference>
<evidence type="ECO:0000256" key="6">
    <source>
        <dbReference type="ARBA" id="ARBA00022801"/>
    </source>
</evidence>
<gene>
    <name evidence="10" type="ORF">QJS10_CPB17g01032</name>
</gene>
<feature type="domain" description="DDE Tnp4" evidence="9">
    <location>
        <begin position="19"/>
        <end position="70"/>
    </location>
</feature>
<evidence type="ECO:0000256" key="7">
    <source>
        <dbReference type="ARBA" id="ARBA00023242"/>
    </source>
</evidence>
<feature type="domain" description="Ribonuclease H1 N-terminal" evidence="8">
    <location>
        <begin position="144"/>
        <end position="185"/>
    </location>
</feature>
<dbReference type="InterPro" id="IPR011320">
    <property type="entry name" value="RNase_H1_N"/>
</dbReference>
<comment type="subcellular location">
    <subcellularLocation>
        <location evidence="2">Nucleus</location>
    </subcellularLocation>
</comment>
<evidence type="ECO:0000313" key="10">
    <source>
        <dbReference type="EMBL" id="KAK1293715.1"/>
    </source>
</evidence>
<evidence type="ECO:0000256" key="5">
    <source>
        <dbReference type="ARBA" id="ARBA00022723"/>
    </source>
</evidence>
<protein>
    <recommendedName>
        <fullName evidence="12">DDE Tnp4 domain-containing protein</fullName>
    </recommendedName>
</protein>
<dbReference type="Proteomes" id="UP001180020">
    <property type="component" value="Unassembled WGS sequence"/>
</dbReference>
<dbReference type="GO" id="GO:0046872">
    <property type="term" value="F:metal ion binding"/>
    <property type="evidence" value="ECO:0007669"/>
    <property type="project" value="UniProtKB-KW"/>
</dbReference>
<dbReference type="InterPro" id="IPR045249">
    <property type="entry name" value="HARBI1-like"/>
</dbReference>
<dbReference type="SUPFAM" id="SSF55658">
    <property type="entry name" value="L9 N-domain-like"/>
    <property type="match status" value="1"/>
</dbReference>
<evidence type="ECO:0000259" key="8">
    <source>
        <dbReference type="Pfam" id="PF01693"/>
    </source>
</evidence>
<dbReference type="Gene3D" id="3.40.970.10">
    <property type="entry name" value="Ribonuclease H1, N-terminal domain"/>
    <property type="match status" value="1"/>
</dbReference>
<comment type="cofactor">
    <cofactor evidence="1">
        <name>a divalent metal cation</name>
        <dbReference type="ChEBI" id="CHEBI:60240"/>
    </cofactor>
</comment>
<evidence type="ECO:0008006" key="12">
    <source>
        <dbReference type="Google" id="ProtNLM"/>
    </source>
</evidence>
<accession>A0AAV9CXS8</accession>
<keyword evidence="7" id="KW-0539">Nucleus</keyword>
<dbReference type="Pfam" id="PF01693">
    <property type="entry name" value="Cauli_VI"/>
    <property type="match status" value="1"/>
</dbReference>
<name>A0AAV9CXS8_ACOCL</name>
<dbReference type="GO" id="GO:0004518">
    <property type="term" value="F:nuclease activity"/>
    <property type="evidence" value="ECO:0007669"/>
    <property type="project" value="UniProtKB-KW"/>
</dbReference>
<keyword evidence="5" id="KW-0479">Metal-binding</keyword>
<sequence length="263" mass="29717">MYHLSEFENQRNRRYAGPSELFNHRHAQLRNVVERAFGVLKMRFKCLRCTPHFPFPTQARIVLACCIIHNFIRRTQGKDMFFKMIEAEIEDAGSEKVEEGIPSVIEDIRRGDELRGLIAGQLWACRQVYTETSFFAVMGRFSLYAVARGRRPGLYSSWEDCEAQVKGFSGAIHAGIRSIEEANEFFCRHGVAPVCALLNPTYPEIQLQRSDEDVIPAPVLTNAPPIGPHVSLKPGLGPFMSKPAGIIFWVALFEPLKIVSKPP</sequence>
<dbReference type="Pfam" id="PF13359">
    <property type="entry name" value="DDE_Tnp_4"/>
    <property type="match status" value="1"/>
</dbReference>
<keyword evidence="11" id="KW-1185">Reference proteome</keyword>
<comment type="similarity">
    <text evidence="3">Belongs to the HARBI1 family.</text>
</comment>
<evidence type="ECO:0000313" key="11">
    <source>
        <dbReference type="Proteomes" id="UP001180020"/>
    </source>
</evidence>
<proteinExistence type="inferred from homology"/>
<dbReference type="EMBL" id="JAUJYO010000017">
    <property type="protein sequence ID" value="KAK1293715.1"/>
    <property type="molecule type" value="Genomic_DNA"/>
</dbReference>
<reference evidence="10" key="2">
    <citation type="submission" date="2023-06" db="EMBL/GenBank/DDBJ databases">
        <authorList>
            <person name="Ma L."/>
            <person name="Liu K.-W."/>
            <person name="Li Z."/>
            <person name="Hsiao Y.-Y."/>
            <person name="Qi Y."/>
            <person name="Fu T."/>
            <person name="Tang G."/>
            <person name="Zhang D."/>
            <person name="Sun W.-H."/>
            <person name="Liu D.-K."/>
            <person name="Li Y."/>
            <person name="Chen G.-Z."/>
            <person name="Liu X.-D."/>
            <person name="Liao X.-Y."/>
            <person name="Jiang Y.-T."/>
            <person name="Yu X."/>
            <person name="Hao Y."/>
            <person name="Huang J."/>
            <person name="Zhao X.-W."/>
            <person name="Ke S."/>
            <person name="Chen Y.-Y."/>
            <person name="Wu W.-L."/>
            <person name="Hsu J.-L."/>
            <person name="Lin Y.-F."/>
            <person name="Huang M.-D."/>
            <person name="Li C.-Y."/>
            <person name="Huang L."/>
            <person name="Wang Z.-W."/>
            <person name="Zhao X."/>
            <person name="Zhong W.-Y."/>
            <person name="Peng D.-H."/>
            <person name="Ahmad S."/>
            <person name="Lan S."/>
            <person name="Zhang J.-S."/>
            <person name="Tsai W.-C."/>
            <person name="Van De Peer Y."/>
            <person name="Liu Z.-J."/>
        </authorList>
    </citation>
    <scope>NUCLEOTIDE SEQUENCE</scope>
    <source>
        <strain evidence="10">CP</strain>
        <tissue evidence="10">Leaves</tissue>
    </source>
</reference>
<reference evidence="10" key="1">
    <citation type="journal article" date="2023" name="Nat. Commun.">
        <title>Diploid and tetraploid genomes of Acorus and the evolution of monocots.</title>
        <authorList>
            <person name="Ma L."/>
            <person name="Liu K.W."/>
            <person name="Li Z."/>
            <person name="Hsiao Y.Y."/>
            <person name="Qi Y."/>
            <person name="Fu T."/>
            <person name="Tang G.D."/>
            <person name="Zhang D."/>
            <person name="Sun W.H."/>
            <person name="Liu D.K."/>
            <person name="Li Y."/>
            <person name="Chen G.Z."/>
            <person name="Liu X.D."/>
            <person name="Liao X.Y."/>
            <person name="Jiang Y.T."/>
            <person name="Yu X."/>
            <person name="Hao Y."/>
            <person name="Huang J."/>
            <person name="Zhao X.W."/>
            <person name="Ke S."/>
            <person name="Chen Y.Y."/>
            <person name="Wu W.L."/>
            <person name="Hsu J.L."/>
            <person name="Lin Y.F."/>
            <person name="Huang M.D."/>
            <person name="Li C.Y."/>
            <person name="Huang L."/>
            <person name="Wang Z.W."/>
            <person name="Zhao X."/>
            <person name="Zhong W.Y."/>
            <person name="Peng D.H."/>
            <person name="Ahmad S."/>
            <person name="Lan S."/>
            <person name="Zhang J.S."/>
            <person name="Tsai W.C."/>
            <person name="Van de Peer Y."/>
            <person name="Liu Z.J."/>
        </authorList>
    </citation>
    <scope>NUCLEOTIDE SEQUENCE</scope>
    <source>
        <strain evidence="10">CP</strain>
    </source>
</reference>
<keyword evidence="6" id="KW-0378">Hydrolase</keyword>
<evidence type="ECO:0000256" key="1">
    <source>
        <dbReference type="ARBA" id="ARBA00001968"/>
    </source>
</evidence>
<dbReference type="PANTHER" id="PTHR22930">
    <property type="match status" value="1"/>
</dbReference>
<dbReference type="InterPro" id="IPR027806">
    <property type="entry name" value="HARBI1_dom"/>
</dbReference>
<evidence type="ECO:0000256" key="3">
    <source>
        <dbReference type="ARBA" id="ARBA00006958"/>
    </source>
</evidence>
<evidence type="ECO:0000256" key="2">
    <source>
        <dbReference type="ARBA" id="ARBA00004123"/>
    </source>
</evidence>
<dbReference type="GO" id="GO:0005634">
    <property type="term" value="C:nucleus"/>
    <property type="evidence" value="ECO:0007669"/>
    <property type="project" value="UniProtKB-SubCell"/>
</dbReference>
<dbReference type="PANTHER" id="PTHR22930:SF259">
    <property type="entry name" value="OS08G0106900 PROTEIN"/>
    <property type="match status" value="1"/>
</dbReference>